<dbReference type="GO" id="GO:0003924">
    <property type="term" value="F:GTPase activity"/>
    <property type="evidence" value="ECO:0007669"/>
    <property type="project" value="UniProtKB-UniRule"/>
</dbReference>
<dbReference type="GO" id="GO:0015031">
    <property type="term" value="P:protein transport"/>
    <property type="evidence" value="ECO:0007669"/>
    <property type="project" value="UniProtKB-KW"/>
</dbReference>
<name>A0A2H5XCV2_9BACT</name>
<gene>
    <name evidence="17" type="primary">flhF</name>
    <name evidence="17" type="ORF">HRbin17_01531</name>
</gene>
<keyword evidence="17" id="KW-0966">Cell projection</keyword>
<keyword evidence="9" id="KW-0342">GTP-binding</keyword>
<dbReference type="CDD" id="cd17873">
    <property type="entry name" value="FlhF"/>
    <property type="match status" value="1"/>
</dbReference>
<keyword evidence="4" id="KW-0813">Transport</keyword>
<comment type="similarity">
    <text evidence="2">Belongs to the GTP-binding SRP family.</text>
</comment>
<dbReference type="SUPFAM" id="SSF52540">
    <property type="entry name" value="P-loop containing nucleoside triphosphate hydrolases"/>
    <property type="match status" value="1"/>
</dbReference>
<evidence type="ECO:0000313" key="18">
    <source>
        <dbReference type="Proteomes" id="UP000236173"/>
    </source>
</evidence>
<dbReference type="InterPro" id="IPR027417">
    <property type="entry name" value="P-loop_NTPase"/>
</dbReference>
<evidence type="ECO:0000256" key="4">
    <source>
        <dbReference type="ARBA" id="ARBA00022448"/>
    </source>
</evidence>
<evidence type="ECO:0000256" key="13">
    <source>
        <dbReference type="NCBIfam" id="TIGR03499"/>
    </source>
</evidence>
<dbReference type="GO" id="GO:0006614">
    <property type="term" value="P:SRP-dependent cotranslational protein targeting to membrane"/>
    <property type="evidence" value="ECO:0007669"/>
    <property type="project" value="UniProtKB-UniRule"/>
</dbReference>
<evidence type="ECO:0000256" key="7">
    <source>
        <dbReference type="ARBA" id="ARBA00022795"/>
    </source>
</evidence>
<evidence type="ECO:0000256" key="8">
    <source>
        <dbReference type="ARBA" id="ARBA00022927"/>
    </source>
</evidence>
<protein>
    <recommendedName>
        <fullName evidence="3 13">Flagellar biosynthesis protein FlhF</fullName>
    </recommendedName>
</protein>
<evidence type="ECO:0000256" key="5">
    <source>
        <dbReference type="ARBA" id="ARBA00022475"/>
    </source>
</evidence>
<dbReference type="InterPro" id="IPR000897">
    <property type="entry name" value="SRP54_GTPase_dom"/>
</dbReference>
<dbReference type="InterPro" id="IPR020006">
    <property type="entry name" value="FlhF"/>
</dbReference>
<dbReference type="AlphaFoldDB" id="A0A2H5XCV2"/>
<evidence type="ECO:0000256" key="10">
    <source>
        <dbReference type="ARBA" id="ARBA00023136"/>
    </source>
</evidence>
<evidence type="ECO:0000259" key="15">
    <source>
        <dbReference type="SMART" id="SM00382"/>
    </source>
</evidence>
<dbReference type="GO" id="GO:0005886">
    <property type="term" value="C:plasma membrane"/>
    <property type="evidence" value="ECO:0007669"/>
    <property type="project" value="UniProtKB-SubCell"/>
</dbReference>
<dbReference type="GO" id="GO:0005525">
    <property type="term" value="F:GTP binding"/>
    <property type="evidence" value="ECO:0007669"/>
    <property type="project" value="UniProtKB-UniRule"/>
</dbReference>
<evidence type="ECO:0000256" key="12">
    <source>
        <dbReference type="ARBA" id="ARBA00025337"/>
    </source>
</evidence>
<dbReference type="PANTHER" id="PTHR43134">
    <property type="entry name" value="SIGNAL RECOGNITION PARTICLE RECEPTOR SUBUNIT ALPHA"/>
    <property type="match status" value="1"/>
</dbReference>
<dbReference type="InterPro" id="IPR047040">
    <property type="entry name" value="FlhF__GTPase_dom"/>
</dbReference>
<evidence type="ECO:0000256" key="3">
    <source>
        <dbReference type="ARBA" id="ARBA00014919"/>
    </source>
</evidence>
<keyword evidence="10" id="KW-0472">Membrane</keyword>
<comment type="function">
    <text evidence="12">Necessary for flagellar biosynthesis. May be involved in translocation of the flagellum.</text>
</comment>
<accession>A0A2H5XCV2</accession>
<organism evidence="17 18">
    <name type="scientific">Candidatus Fervidibacter japonicus</name>
    <dbReference type="NCBI Taxonomy" id="2035412"/>
    <lineage>
        <taxon>Bacteria</taxon>
        <taxon>Candidatus Fervidibacterota</taxon>
        <taxon>Candidatus Fervidibacter</taxon>
    </lineage>
</organism>
<evidence type="ECO:0000313" key="17">
    <source>
        <dbReference type="EMBL" id="GBC99010.1"/>
    </source>
</evidence>
<dbReference type="NCBIfam" id="TIGR03499">
    <property type="entry name" value="FlhF"/>
    <property type="match status" value="1"/>
</dbReference>
<evidence type="ECO:0000256" key="14">
    <source>
        <dbReference type="SAM" id="MobiDB-lite"/>
    </source>
</evidence>
<keyword evidence="11" id="KW-1006">Bacterial flagellum protein export</keyword>
<keyword evidence="8" id="KW-0653">Protein transport</keyword>
<feature type="compositionally biased region" description="Basic residues" evidence="14">
    <location>
        <begin position="92"/>
        <end position="102"/>
    </location>
</feature>
<keyword evidence="6" id="KW-0547">Nucleotide-binding</keyword>
<evidence type="ECO:0000259" key="16">
    <source>
        <dbReference type="SMART" id="SM00962"/>
    </source>
</evidence>
<feature type="domain" description="AAA+ ATPase" evidence="15">
    <location>
        <begin position="192"/>
        <end position="362"/>
    </location>
</feature>
<dbReference type="Gene3D" id="1.20.120.1380">
    <property type="entry name" value="Flagellar FlhF biosynthesis protein, N domain"/>
    <property type="match status" value="1"/>
</dbReference>
<keyword evidence="17" id="KW-0969">Cilium</keyword>
<dbReference type="SMART" id="SM00962">
    <property type="entry name" value="SRP54"/>
    <property type="match status" value="1"/>
</dbReference>
<dbReference type="PANTHER" id="PTHR43134:SF3">
    <property type="entry name" value="FLAGELLAR BIOSYNTHESIS PROTEIN FLHF"/>
    <property type="match status" value="1"/>
</dbReference>
<dbReference type="SMART" id="SM00382">
    <property type="entry name" value="AAA"/>
    <property type="match status" value="1"/>
</dbReference>
<dbReference type="Proteomes" id="UP000236173">
    <property type="component" value="Unassembled WGS sequence"/>
</dbReference>
<keyword evidence="17" id="KW-0282">Flagellum</keyword>
<dbReference type="Gene3D" id="3.40.50.300">
    <property type="entry name" value="P-loop containing nucleotide triphosphate hydrolases"/>
    <property type="match status" value="1"/>
</dbReference>
<evidence type="ECO:0000256" key="9">
    <source>
        <dbReference type="ARBA" id="ARBA00023134"/>
    </source>
</evidence>
<feature type="region of interest" description="Disordered" evidence="14">
    <location>
        <begin position="57"/>
        <end position="106"/>
    </location>
</feature>
<evidence type="ECO:0000256" key="11">
    <source>
        <dbReference type="ARBA" id="ARBA00023225"/>
    </source>
</evidence>
<comment type="subcellular location">
    <subcellularLocation>
        <location evidence="1">Cell membrane</location>
        <topology evidence="1">Peripheral membrane protein</topology>
        <orientation evidence="1">Cytoplasmic side</orientation>
    </subcellularLocation>
</comment>
<sequence>MIVRCFEGRSMSEVMERVRRELGDDAVILHTQQRKGFWPWLRRLPSVRVWAALSARPMTPSENGDAGRKAAALTVTGQSGSEAPQPPAKGASQRRRSPRAKGKTVANSNALAELSLRMERQLQLLTATLWQREAAAAPIGVLSALWQCGVDLETLQSLCDGVQLPSDENDLMSWLHEMLRNYLPVTGGVSPTTKTAVLVGPTGVGKTTTVAKIAAHQLMQRRRRVALVTVDVFRIGAVQQLETYARLMGLPFFVATLPDEAERCVLQARQVADLILVDTIGRSPKQTEQLTALWELVAATNPDEVYLTLPANGNPADLALAGEQFAIFCPTSLIVTKLDEATQPGVLVNLTRRLRLPIAYITVGQNVPDDLEIPTSDRLATWVLAPLTKRLTPAEVTGDA</sequence>
<keyword evidence="5" id="KW-1003">Cell membrane</keyword>
<reference evidence="18" key="1">
    <citation type="submission" date="2017-09" db="EMBL/GenBank/DDBJ databases">
        <title>Metaegenomics of thermophilic ammonia-oxidizing enrichment culture.</title>
        <authorList>
            <person name="Kato S."/>
            <person name="Suzuki K."/>
        </authorList>
    </citation>
    <scope>NUCLEOTIDE SEQUENCE [LARGE SCALE GENOMIC DNA]</scope>
</reference>
<keyword evidence="7" id="KW-1005">Bacterial flagellum biogenesis</keyword>
<dbReference type="Pfam" id="PF00448">
    <property type="entry name" value="SRP54"/>
    <property type="match status" value="1"/>
</dbReference>
<dbReference type="InterPro" id="IPR003593">
    <property type="entry name" value="AAA+_ATPase"/>
</dbReference>
<evidence type="ECO:0000256" key="6">
    <source>
        <dbReference type="ARBA" id="ARBA00022741"/>
    </source>
</evidence>
<feature type="domain" description="SRP54-type proteins GTP-binding" evidence="16">
    <location>
        <begin position="193"/>
        <end position="385"/>
    </location>
</feature>
<dbReference type="EMBL" id="BEHT01000019">
    <property type="protein sequence ID" value="GBC99010.1"/>
    <property type="molecule type" value="Genomic_DNA"/>
</dbReference>
<dbReference type="GO" id="GO:0044781">
    <property type="term" value="P:bacterial-type flagellum organization"/>
    <property type="evidence" value="ECO:0007669"/>
    <property type="project" value="UniProtKB-UniRule"/>
</dbReference>
<comment type="caution">
    <text evidence="17">The sequence shown here is derived from an EMBL/GenBank/DDBJ whole genome shotgun (WGS) entry which is preliminary data.</text>
</comment>
<dbReference type="GO" id="GO:0005047">
    <property type="term" value="F:signal recognition particle binding"/>
    <property type="evidence" value="ECO:0007669"/>
    <property type="project" value="TreeGrafter"/>
</dbReference>
<evidence type="ECO:0000256" key="1">
    <source>
        <dbReference type="ARBA" id="ARBA00004413"/>
    </source>
</evidence>
<proteinExistence type="inferred from homology"/>
<dbReference type="FunFam" id="3.40.50.300:FF:000695">
    <property type="entry name" value="Flagellar biosynthesis regulator FlhF"/>
    <property type="match status" value="1"/>
</dbReference>
<evidence type="ECO:0000256" key="2">
    <source>
        <dbReference type="ARBA" id="ARBA00008531"/>
    </source>
</evidence>